<reference evidence="3" key="1">
    <citation type="journal article" date="2019" name="Int. J. Syst. Evol. Microbiol.">
        <title>The Global Catalogue of Microorganisms (GCM) 10K type strain sequencing project: providing services to taxonomists for standard genome sequencing and annotation.</title>
        <authorList>
            <consortium name="The Broad Institute Genomics Platform"/>
            <consortium name="The Broad Institute Genome Sequencing Center for Infectious Disease"/>
            <person name="Wu L."/>
            <person name="Ma J."/>
        </authorList>
    </citation>
    <scope>NUCLEOTIDE SEQUENCE [LARGE SCALE GENOMIC DNA]</scope>
    <source>
        <strain evidence="3">JCM 31696</strain>
    </source>
</reference>
<evidence type="ECO:0000256" key="1">
    <source>
        <dbReference type="SAM" id="MobiDB-lite"/>
    </source>
</evidence>
<comment type="caution">
    <text evidence="2">The sequence shown here is derived from an EMBL/GenBank/DDBJ whole genome shotgun (WGS) entry which is preliminary data.</text>
</comment>
<evidence type="ECO:0000313" key="2">
    <source>
        <dbReference type="EMBL" id="MFD0855684.1"/>
    </source>
</evidence>
<dbReference type="EMBL" id="JBHTIR010003727">
    <property type="protein sequence ID" value="MFD0855684.1"/>
    <property type="molecule type" value="Genomic_DNA"/>
</dbReference>
<dbReference type="Gene3D" id="1.25.40.10">
    <property type="entry name" value="Tetratricopeptide repeat domain"/>
    <property type="match status" value="1"/>
</dbReference>
<keyword evidence="3" id="KW-1185">Reference proteome</keyword>
<dbReference type="Proteomes" id="UP001597083">
    <property type="component" value="Unassembled WGS sequence"/>
</dbReference>
<evidence type="ECO:0000313" key="3">
    <source>
        <dbReference type="Proteomes" id="UP001597083"/>
    </source>
</evidence>
<gene>
    <name evidence="2" type="ORF">ACFQ07_25810</name>
</gene>
<organism evidence="2 3">
    <name type="scientific">Actinomadura adrarensis</name>
    <dbReference type="NCBI Taxonomy" id="1819600"/>
    <lineage>
        <taxon>Bacteria</taxon>
        <taxon>Bacillati</taxon>
        <taxon>Actinomycetota</taxon>
        <taxon>Actinomycetes</taxon>
        <taxon>Streptosporangiales</taxon>
        <taxon>Thermomonosporaceae</taxon>
        <taxon>Actinomadura</taxon>
    </lineage>
</organism>
<accession>A0ABW3CNZ7</accession>
<feature type="non-terminal residue" evidence="2">
    <location>
        <position position="1"/>
    </location>
</feature>
<dbReference type="SMART" id="SM00028">
    <property type="entry name" value="TPR"/>
    <property type="match status" value="3"/>
</dbReference>
<dbReference type="InterPro" id="IPR019734">
    <property type="entry name" value="TPR_rpt"/>
</dbReference>
<dbReference type="Pfam" id="PF13424">
    <property type="entry name" value="TPR_12"/>
    <property type="match status" value="2"/>
</dbReference>
<sequence>GEASALECLGVARLGMNDAAGAIDAFDRAREIHREIGLERGVAMMTRRLGEALALDGRIAEAIDHFSEALAFFDDRGDDYNRARILMGLAGALVKEDRPREAGERLETALEAATRAGALQEQGNAHLALARLAQRAGDPTSERTHLEEAHAVFEELGSPQAAETQARLAELGPDEAPGQS</sequence>
<feature type="region of interest" description="Disordered" evidence="1">
    <location>
        <begin position="157"/>
        <end position="180"/>
    </location>
</feature>
<proteinExistence type="predicted"/>
<name>A0ABW3CNZ7_9ACTN</name>
<protein>
    <submittedName>
        <fullName evidence="2">Tetratricopeptide repeat protein</fullName>
    </submittedName>
</protein>
<dbReference type="SUPFAM" id="SSF48452">
    <property type="entry name" value="TPR-like"/>
    <property type="match status" value="1"/>
</dbReference>
<dbReference type="InterPro" id="IPR011990">
    <property type="entry name" value="TPR-like_helical_dom_sf"/>
</dbReference>